<dbReference type="Gene3D" id="2.40.30.170">
    <property type="match status" value="1"/>
</dbReference>
<protein>
    <submittedName>
        <fullName evidence="4">HlyD family efflux transporter periplasmic adaptor subunit</fullName>
    </submittedName>
</protein>
<dbReference type="PANTHER" id="PTHR32347:SF23">
    <property type="entry name" value="BLL5650 PROTEIN"/>
    <property type="match status" value="1"/>
</dbReference>
<dbReference type="AlphaFoldDB" id="A0A9D1FZV7"/>
<dbReference type="PANTHER" id="PTHR32347">
    <property type="entry name" value="EFFLUX SYSTEM COMPONENT YKNX-RELATED"/>
    <property type="match status" value="1"/>
</dbReference>
<keyword evidence="2" id="KW-0175">Coiled coil</keyword>
<evidence type="ECO:0000256" key="3">
    <source>
        <dbReference type="SAM" id="SignalP"/>
    </source>
</evidence>
<sequence length="380" mass="40310">MRQIRSVRTIMALALALALLGAPGAQAAELYFEGKVAGGETLSVLAPYGGIVEEMAVSVGERIEQGDLIAKLATTKEFAPVEGRVAGVFGQPGDNTESVAERYGAVLFIEPLHKYTISADTSKAYNSNQNRVIHTGEVVYLSCTSDGTHQGVGVVTKVENSSYTVEVTAGEFYLEETVNIYRKPDYDSKSRIGRGTVASTAAVAVKGTGSILKMHVQTGDSVERGQLLFESVSGTLDGLYAPGNEIRSEASGIVTAVDAGMGASVDKGGKLITYYPSDFMRIEIAVAEADLAYVVPGMKVGIEFNWDVNQEHRMEGTISEISYNVADPEAEGAPMYTAYVDFTPDESVRLGMTVLVYTIDGHDSAVQASDVAADSGPAED</sequence>
<dbReference type="Proteomes" id="UP000824140">
    <property type="component" value="Unassembled WGS sequence"/>
</dbReference>
<evidence type="ECO:0000256" key="1">
    <source>
        <dbReference type="ARBA" id="ARBA00004196"/>
    </source>
</evidence>
<evidence type="ECO:0000313" key="5">
    <source>
        <dbReference type="Proteomes" id="UP000824140"/>
    </source>
</evidence>
<dbReference type="EMBL" id="DVJN01000084">
    <property type="protein sequence ID" value="HIS92183.1"/>
    <property type="molecule type" value="Genomic_DNA"/>
</dbReference>
<reference evidence="4" key="2">
    <citation type="journal article" date="2021" name="PeerJ">
        <title>Extensive microbial diversity within the chicken gut microbiome revealed by metagenomics and culture.</title>
        <authorList>
            <person name="Gilroy R."/>
            <person name="Ravi A."/>
            <person name="Getino M."/>
            <person name="Pursley I."/>
            <person name="Horton D.L."/>
            <person name="Alikhan N.F."/>
            <person name="Baker D."/>
            <person name="Gharbi K."/>
            <person name="Hall N."/>
            <person name="Watson M."/>
            <person name="Adriaenssens E.M."/>
            <person name="Foster-Nyarko E."/>
            <person name="Jarju S."/>
            <person name="Secka A."/>
            <person name="Antonio M."/>
            <person name="Oren A."/>
            <person name="Chaudhuri R.R."/>
            <person name="La Ragione R."/>
            <person name="Hildebrand F."/>
            <person name="Pallen M.J."/>
        </authorList>
    </citation>
    <scope>NUCLEOTIDE SEQUENCE</scope>
    <source>
        <strain evidence="4">13766</strain>
    </source>
</reference>
<keyword evidence="3" id="KW-0732">Signal</keyword>
<dbReference type="InterPro" id="IPR011053">
    <property type="entry name" value="Single_hybrid_motif"/>
</dbReference>
<feature type="signal peptide" evidence="3">
    <location>
        <begin position="1"/>
        <end position="27"/>
    </location>
</feature>
<organism evidence="4 5">
    <name type="scientific">Candidatus Alectryocaccomicrobium excrementavium</name>
    <dbReference type="NCBI Taxonomy" id="2840668"/>
    <lineage>
        <taxon>Bacteria</taxon>
        <taxon>Bacillati</taxon>
        <taxon>Bacillota</taxon>
        <taxon>Clostridia</taxon>
        <taxon>Candidatus Alectryocaccomicrobium</taxon>
    </lineage>
</organism>
<evidence type="ECO:0000256" key="2">
    <source>
        <dbReference type="ARBA" id="ARBA00023054"/>
    </source>
</evidence>
<name>A0A9D1FZV7_9FIRM</name>
<dbReference type="SUPFAM" id="SSF51230">
    <property type="entry name" value="Single hybrid motif"/>
    <property type="match status" value="2"/>
</dbReference>
<accession>A0A9D1FZV7</accession>
<comment type="subcellular location">
    <subcellularLocation>
        <location evidence="1">Cell envelope</location>
    </subcellularLocation>
</comment>
<reference evidence="4" key="1">
    <citation type="submission" date="2020-10" db="EMBL/GenBank/DDBJ databases">
        <authorList>
            <person name="Gilroy R."/>
        </authorList>
    </citation>
    <scope>NUCLEOTIDE SEQUENCE</scope>
    <source>
        <strain evidence="4">13766</strain>
    </source>
</reference>
<dbReference type="InterPro" id="IPR050465">
    <property type="entry name" value="UPF0194_transport"/>
</dbReference>
<dbReference type="Gene3D" id="2.40.50.100">
    <property type="match status" value="2"/>
</dbReference>
<dbReference type="GO" id="GO:0030313">
    <property type="term" value="C:cell envelope"/>
    <property type="evidence" value="ECO:0007669"/>
    <property type="project" value="UniProtKB-SubCell"/>
</dbReference>
<gene>
    <name evidence="4" type="ORF">IAA84_04115</name>
</gene>
<proteinExistence type="predicted"/>
<evidence type="ECO:0000313" key="4">
    <source>
        <dbReference type="EMBL" id="HIS92183.1"/>
    </source>
</evidence>
<comment type="caution">
    <text evidence="4">The sequence shown here is derived from an EMBL/GenBank/DDBJ whole genome shotgun (WGS) entry which is preliminary data.</text>
</comment>
<feature type="chain" id="PRO_5038953285" evidence="3">
    <location>
        <begin position="28"/>
        <end position="380"/>
    </location>
</feature>